<evidence type="ECO:0000256" key="6">
    <source>
        <dbReference type="SAM" id="SignalP"/>
    </source>
</evidence>
<feature type="transmembrane region" description="Helical" evidence="5">
    <location>
        <begin position="227"/>
        <end position="247"/>
    </location>
</feature>
<feature type="transmembrane region" description="Helical" evidence="5">
    <location>
        <begin position="281"/>
        <end position="306"/>
    </location>
</feature>
<dbReference type="InterPro" id="IPR039698">
    <property type="entry name" value="Dfg10/SRD5A3"/>
</dbReference>
<dbReference type="GeneID" id="90034888"/>
<evidence type="ECO:0000256" key="1">
    <source>
        <dbReference type="ARBA" id="ARBA00004127"/>
    </source>
</evidence>
<dbReference type="InterPro" id="IPR001104">
    <property type="entry name" value="3-oxo-5_a-steroid_4-DH_C"/>
</dbReference>
<evidence type="ECO:0000256" key="4">
    <source>
        <dbReference type="ARBA" id="ARBA00023136"/>
    </source>
</evidence>
<dbReference type="EC" id="1.3.1.94" evidence="5"/>
<evidence type="ECO:0000256" key="5">
    <source>
        <dbReference type="RuleBase" id="RU367081"/>
    </source>
</evidence>
<keyword evidence="4 5" id="KW-0472">Membrane</keyword>
<keyword evidence="6" id="KW-0732">Signal</keyword>
<keyword evidence="5" id="KW-0256">Endoplasmic reticulum</keyword>
<feature type="chain" id="PRO_5047324652" description="Polyprenal reductase" evidence="6">
    <location>
        <begin position="19"/>
        <end position="338"/>
    </location>
</feature>
<dbReference type="EMBL" id="JBBJBU010000002">
    <property type="protein sequence ID" value="KAK7206559.1"/>
    <property type="molecule type" value="Genomic_DNA"/>
</dbReference>
<keyword evidence="2 5" id="KW-0812">Transmembrane</keyword>
<dbReference type="Proteomes" id="UP001498771">
    <property type="component" value="Unassembled WGS sequence"/>
</dbReference>
<feature type="domain" description="3-oxo-5-alpha-steroid 4-dehydrogenase C-terminal" evidence="7">
    <location>
        <begin position="232"/>
        <end position="324"/>
    </location>
</feature>
<evidence type="ECO:0000256" key="3">
    <source>
        <dbReference type="ARBA" id="ARBA00022989"/>
    </source>
</evidence>
<organism evidence="8 9">
    <name type="scientific">Myxozyma melibiosi</name>
    <dbReference type="NCBI Taxonomy" id="54550"/>
    <lineage>
        <taxon>Eukaryota</taxon>
        <taxon>Fungi</taxon>
        <taxon>Dikarya</taxon>
        <taxon>Ascomycota</taxon>
        <taxon>Saccharomycotina</taxon>
        <taxon>Lipomycetes</taxon>
        <taxon>Lipomycetales</taxon>
        <taxon>Lipomycetaceae</taxon>
        <taxon>Myxozyma</taxon>
    </lineage>
</organism>
<dbReference type="Pfam" id="PF02544">
    <property type="entry name" value="Steroid_dh"/>
    <property type="match status" value="1"/>
</dbReference>
<comment type="pathway">
    <text evidence="5">Protein modification; protein glycosylation.</text>
</comment>
<dbReference type="PANTHER" id="PTHR14624">
    <property type="entry name" value="DFG10 PROTEIN"/>
    <property type="match status" value="1"/>
</dbReference>
<dbReference type="PROSITE" id="PS50244">
    <property type="entry name" value="S5A_REDUCTASE"/>
    <property type="match status" value="1"/>
</dbReference>
<comment type="subcellular location">
    <subcellularLocation>
        <location evidence="1">Endomembrane system</location>
        <topology evidence="1">Multi-pass membrane protein</topology>
    </subcellularLocation>
    <subcellularLocation>
        <location evidence="5">Endoplasmic reticulum membrane</location>
    </subcellularLocation>
</comment>
<keyword evidence="9" id="KW-1185">Reference proteome</keyword>
<feature type="signal peptide" evidence="6">
    <location>
        <begin position="1"/>
        <end position="18"/>
    </location>
</feature>
<evidence type="ECO:0000313" key="9">
    <source>
        <dbReference type="Proteomes" id="UP001498771"/>
    </source>
</evidence>
<gene>
    <name evidence="8" type="ORF">BZA70DRAFT_107272</name>
</gene>
<keyword evidence="5" id="KW-0560">Oxidoreductase</keyword>
<evidence type="ECO:0000313" key="8">
    <source>
        <dbReference type="EMBL" id="KAK7206559.1"/>
    </source>
</evidence>
<comment type="catalytic activity">
    <reaction evidence="5">
        <text>a di-trans,poly-cis-dolichal + NADP(+) = a di-trans,poly-cis-polyprenal + NADPH + H(+)</text>
        <dbReference type="Rhea" id="RHEA:80727"/>
        <dbReference type="Rhea" id="RHEA-COMP:19536"/>
        <dbReference type="Rhea" id="RHEA-COMP:19537"/>
        <dbReference type="ChEBI" id="CHEBI:15378"/>
        <dbReference type="ChEBI" id="CHEBI:57783"/>
        <dbReference type="ChEBI" id="CHEBI:58349"/>
        <dbReference type="ChEBI" id="CHEBI:231623"/>
        <dbReference type="ChEBI" id="CHEBI:231637"/>
        <dbReference type="EC" id="1.3.1.94"/>
    </reaction>
    <physiologicalReaction direction="right-to-left" evidence="5">
        <dbReference type="Rhea" id="RHEA:80729"/>
    </physiologicalReaction>
</comment>
<comment type="caution">
    <text evidence="8">The sequence shown here is derived from an EMBL/GenBank/DDBJ whole genome shotgun (WGS) entry which is preliminary data.</text>
</comment>
<reference evidence="8 9" key="1">
    <citation type="submission" date="2024-03" db="EMBL/GenBank/DDBJ databases">
        <title>Genome-scale model development and genomic sequencing of the oleaginous clade Lipomyces.</title>
        <authorList>
            <consortium name="Lawrence Berkeley National Laboratory"/>
            <person name="Czajka J.J."/>
            <person name="Han Y."/>
            <person name="Kim J."/>
            <person name="Mondo S.J."/>
            <person name="Hofstad B.A."/>
            <person name="Robles A."/>
            <person name="Haridas S."/>
            <person name="Riley R."/>
            <person name="LaButti K."/>
            <person name="Pangilinan J."/>
            <person name="Andreopoulos W."/>
            <person name="Lipzen A."/>
            <person name="Yan J."/>
            <person name="Wang M."/>
            <person name="Ng V."/>
            <person name="Grigoriev I.V."/>
            <person name="Spatafora J.W."/>
            <person name="Magnuson J.K."/>
            <person name="Baker S.E."/>
            <person name="Pomraning K.R."/>
        </authorList>
    </citation>
    <scope>NUCLEOTIDE SEQUENCE [LARGE SCALE GENOMIC DNA]</scope>
    <source>
        <strain evidence="8 9">Phaff 52-87</strain>
    </source>
</reference>
<protein>
    <recommendedName>
        <fullName evidence="5">Polyprenal reductase</fullName>
        <ecNumber evidence="5">1.3.1.94</ecNumber>
    </recommendedName>
</protein>
<comment type="function">
    <text evidence="5">Plays a key role in early steps of protein N-linked glycosylation by being involved in the conversion of polyprenol into dolichol. Acts as a polyprenal reductase that mediates the reduction of polyprenal into dolichal in a NADP-dependent mechanism. Dolichols are required for the synthesis of dolichol-linked monosaccharides and the oligosaccharide precursor used for N-glycosylation.</text>
</comment>
<feature type="transmembrane region" description="Helical" evidence="5">
    <location>
        <begin position="71"/>
        <end position="93"/>
    </location>
</feature>
<comment type="caution">
    <text evidence="5">Lacks conserved residue(s) required for the propagation of feature annotation.</text>
</comment>
<sequence>MHFFAVLVQIVLYACTSAVLLCKFVPGMRYLLQYGKVLSSDSDPKATPSTPSSTLSSLLLWPLNATVPKAWFYHFYISGTLVSLLAITLLHLARSGVWSAPVWLLLSIDNYLSSAESLLPYSAPTGYVLLDKLLDLMKHLISSLSTYGESVHVSYESAQAALFMFMLQSLRRWYECLYVEKMSQVARIRLGHYIVGHLFYFAASCALWCDALEDALLPSSRSSSKSFGTLGFAISLGLYATAGLSQYKAHAVLASLKKYSPPPASSLLFRYLVCPHYGAEVIVYLSLAIVCGLTPATVAVVVWTFVNLSASAEQSRAFYVKRFGEQSVAGKWSILIGF</sequence>
<evidence type="ECO:0000256" key="2">
    <source>
        <dbReference type="ARBA" id="ARBA00022692"/>
    </source>
</evidence>
<evidence type="ECO:0000259" key="7">
    <source>
        <dbReference type="Pfam" id="PF02544"/>
    </source>
</evidence>
<name>A0ABR1F9N5_9ASCO</name>
<proteinExistence type="inferred from homology"/>
<keyword evidence="5" id="KW-0521">NADP</keyword>
<dbReference type="PANTHER" id="PTHR14624:SF0">
    <property type="entry name" value="POLYPRENOL REDUCTASE"/>
    <property type="match status" value="1"/>
</dbReference>
<keyword evidence="3 5" id="KW-1133">Transmembrane helix</keyword>
<comment type="similarity">
    <text evidence="5">Belongs to the steroid 5-alpha reductase family. Polyprenal reductase subfamily.</text>
</comment>
<accession>A0ABR1F9N5</accession>
<dbReference type="RefSeq" id="XP_064769592.1">
    <property type="nucleotide sequence ID" value="XM_064909376.1"/>
</dbReference>